<evidence type="ECO:0000313" key="2">
    <source>
        <dbReference type="EMBL" id="KAL0017305.1"/>
    </source>
</evidence>
<gene>
    <name evidence="2" type="ORF">SO802_004374</name>
</gene>
<dbReference type="SUPFAM" id="SSF56219">
    <property type="entry name" value="DNase I-like"/>
    <property type="match status" value="1"/>
</dbReference>
<feature type="domain" description="Endonuclease/exonuclease/phosphatase" evidence="1">
    <location>
        <begin position="6"/>
        <end position="142"/>
    </location>
</feature>
<dbReference type="GO" id="GO:0003824">
    <property type="term" value="F:catalytic activity"/>
    <property type="evidence" value="ECO:0007669"/>
    <property type="project" value="InterPro"/>
</dbReference>
<dbReference type="PANTHER" id="PTHR35218:SF9">
    <property type="entry name" value="ENDONUCLEASE_EXONUCLEASE_PHOSPHATASE DOMAIN-CONTAINING PROTEIN"/>
    <property type="match status" value="1"/>
</dbReference>
<proteinExistence type="predicted"/>
<sequence>MNVIIWNCRGALKPNFQNHVKELVRIHNPTILVLMETRIGGERARGITDRLPFENAIHTDTIGLAGGLWMLWNLERVDVTPLSSTEQEIHAVVKVPNSDYNWLFFAIYASPGSAKRDILWNNLIKVAELYDMMWVLAGDFNEPLMGENKFGGRPVEFGLGLSRHGAQQLIHLLVSDELVRADLFGAEQLSDANLPGLVPIRAVGDNDGGDSAELEVDYGAEFLGELGQGVVGHVSKEVEMTDYWDAWW</sequence>
<dbReference type="InterPro" id="IPR036691">
    <property type="entry name" value="Endo/exonu/phosph_ase_sf"/>
</dbReference>
<reference evidence="2 3" key="1">
    <citation type="submission" date="2024-01" db="EMBL/GenBank/DDBJ databases">
        <title>A telomere-to-telomere, gap-free genome of sweet tea (Lithocarpus litseifolius).</title>
        <authorList>
            <person name="Zhou J."/>
        </authorList>
    </citation>
    <scope>NUCLEOTIDE SEQUENCE [LARGE SCALE GENOMIC DNA]</scope>
    <source>
        <strain evidence="2">Zhou-2022a</strain>
        <tissue evidence="2">Leaf</tissue>
    </source>
</reference>
<accession>A0AAW2E6P8</accession>
<dbReference type="AlphaFoldDB" id="A0AAW2E6P8"/>
<organism evidence="2 3">
    <name type="scientific">Lithocarpus litseifolius</name>
    <dbReference type="NCBI Taxonomy" id="425828"/>
    <lineage>
        <taxon>Eukaryota</taxon>
        <taxon>Viridiplantae</taxon>
        <taxon>Streptophyta</taxon>
        <taxon>Embryophyta</taxon>
        <taxon>Tracheophyta</taxon>
        <taxon>Spermatophyta</taxon>
        <taxon>Magnoliopsida</taxon>
        <taxon>eudicotyledons</taxon>
        <taxon>Gunneridae</taxon>
        <taxon>Pentapetalae</taxon>
        <taxon>rosids</taxon>
        <taxon>fabids</taxon>
        <taxon>Fagales</taxon>
        <taxon>Fagaceae</taxon>
        <taxon>Lithocarpus</taxon>
    </lineage>
</organism>
<name>A0AAW2E6P8_9ROSI</name>
<dbReference type="PANTHER" id="PTHR35218">
    <property type="entry name" value="RNASE H DOMAIN-CONTAINING PROTEIN"/>
    <property type="match status" value="1"/>
</dbReference>
<keyword evidence="3" id="KW-1185">Reference proteome</keyword>
<comment type="caution">
    <text evidence="2">The sequence shown here is derived from an EMBL/GenBank/DDBJ whole genome shotgun (WGS) entry which is preliminary data.</text>
</comment>
<dbReference type="Pfam" id="PF03372">
    <property type="entry name" value="Exo_endo_phos"/>
    <property type="match status" value="1"/>
</dbReference>
<dbReference type="EMBL" id="JAZDWU010000001">
    <property type="protein sequence ID" value="KAL0017305.1"/>
    <property type="molecule type" value="Genomic_DNA"/>
</dbReference>
<dbReference type="Gene3D" id="3.60.10.10">
    <property type="entry name" value="Endonuclease/exonuclease/phosphatase"/>
    <property type="match status" value="1"/>
</dbReference>
<dbReference type="InterPro" id="IPR005135">
    <property type="entry name" value="Endo/exonuclease/phosphatase"/>
</dbReference>
<evidence type="ECO:0000313" key="3">
    <source>
        <dbReference type="Proteomes" id="UP001459277"/>
    </source>
</evidence>
<protein>
    <recommendedName>
        <fullName evidence="1">Endonuclease/exonuclease/phosphatase domain-containing protein</fullName>
    </recommendedName>
</protein>
<evidence type="ECO:0000259" key="1">
    <source>
        <dbReference type="Pfam" id="PF03372"/>
    </source>
</evidence>
<dbReference type="Proteomes" id="UP001459277">
    <property type="component" value="Unassembled WGS sequence"/>
</dbReference>